<sequence length="152" mass="17338">MLRSDDERALKILRRWTNCQRTSEVNIDLLLQLRQLAPIQQREVLRELKRPRSWIHKINQNSVVTSVIICTLDYQCTFELNALLDCGATGCYIDEGFVRAKGLNLEPLPRPIPVYNADGSHNEGGPIRSVAKMHLQIQDHVKVFNFAVTNTG</sequence>
<protein>
    <submittedName>
        <fullName evidence="1">Uncharacterized protein</fullName>
    </submittedName>
</protein>
<dbReference type="RefSeq" id="XP_041164784.1">
    <property type="nucleotide sequence ID" value="XM_041297293.1"/>
</dbReference>
<comment type="caution">
    <text evidence="1">The sequence shown here is derived from an EMBL/GenBank/DDBJ whole genome shotgun (WGS) entry which is preliminary data.</text>
</comment>
<accession>A0A9P7J3T0</accession>
<name>A0A9P7J3T0_9AGAM</name>
<dbReference type="CDD" id="cd00303">
    <property type="entry name" value="retropepsin_like"/>
    <property type="match status" value="1"/>
</dbReference>
<reference evidence="1" key="1">
    <citation type="journal article" date="2020" name="New Phytol.">
        <title>Comparative genomics reveals dynamic genome evolution in host specialist ectomycorrhizal fungi.</title>
        <authorList>
            <person name="Lofgren L.A."/>
            <person name="Nguyen N.H."/>
            <person name="Vilgalys R."/>
            <person name="Ruytinx J."/>
            <person name="Liao H.L."/>
            <person name="Branco S."/>
            <person name="Kuo A."/>
            <person name="LaButti K."/>
            <person name="Lipzen A."/>
            <person name="Andreopoulos W."/>
            <person name="Pangilinan J."/>
            <person name="Riley R."/>
            <person name="Hundley H."/>
            <person name="Na H."/>
            <person name="Barry K."/>
            <person name="Grigoriev I.V."/>
            <person name="Stajich J.E."/>
            <person name="Kennedy P.G."/>
        </authorList>
    </citation>
    <scope>NUCLEOTIDE SEQUENCE</scope>
    <source>
        <strain evidence="1">S12</strain>
    </source>
</reference>
<evidence type="ECO:0000313" key="2">
    <source>
        <dbReference type="Proteomes" id="UP000719766"/>
    </source>
</evidence>
<dbReference type="Gene3D" id="2.40.70.10">
    <property type="entry name" value="Acid Proteases"/>
    <property type="match status" value="1"/>
</dbReference>
<dbReference type="OrthoDB" id="3257486at2759"/>
<dbReference type="GeneID" id="64591057"/>
<feature type="non-terminal residue" evidence="1">
    <location>
        <position position="152"/>
    </location>
</feature>
<dbReference type="InterPro" id="IPR021109">
    <property type="entry name" value="Peptidase_aspartic_dom_sf"/>
</dbReference>
<gene>
    <name evidence="1" type="ORF">HD556DRAFT_1229614</name>
</gene>
<dbReference type="EMBL" id="JABBWE010000008">
    <property type="protein sequence ID" value="KAG1801042.1"/>
    <property type="molecule type" value="Genomic_DNA"/>
</dbReference>
<evidence type="ECO:0000313" key="1">
    <source>
        <dbReference type="EMBL" id="KAG1801042.1"/>
    </source>
</evidence>
<organism evidence="1 2">
    <name type="scientific">Suillus plorans</name>
    <dbReference type="NCBI Taxonomy" id="116603"/>
    <lineage>
        <taxon>Eukaryota</taxon>
        <taxon>Fungi</taxon>
        <taxon>Dikarya</taxon>
        <taxon>Basidiomycota</taxon>
        <taxon>Agaricomycotina</taxon>
        <taxon>Agaricomycetes</taxon>
        <taxon>Agaricomycetidae</taxon>
        <taxon>Boletales</taxon>
        <taxon>Suillineae</taxon>
        <taxon>Suillaceae</taxon>
        <taxon>Suillus</taxon>
    </lineage>
</organism>
<dbReference type="Proteomes" id="UP000719766">
    <property type="component" value="Unassembled WGS sequence"/>
</dbReference>
<proteinExistence type="predicted"/>
<dbReference type="AlphaFoldDB" id="A0A9P7J3T0"/>
<keyword evidence="2" id="KW-1185">Reference proteome</keyword>